<dbReference type="EMBL" id="CAEZTX010000062">
    <property type="protein sequence ID" value="CAB4583850.1"/>
    <property type="molecule type" value="Genomic_DNA"/>
</dbReference>
<dbReference type="AlphaFoldDB" id="A0A6J6F522"/>
<name>A0A6J6F522_9ZZZZ</name>
<reference evidence="2" key="1">
    <citation type="submission" date="2020-05" db="EMBL/GenBank/DDBJ databases">
        <authorList>
            <person name="Chiriac C."/>
            <person name="Salcher M."/>
            <person name="Ghai R."/>
            <person name="Kavagutti S V."/>
        </authorList>
    </citation>
    <scope>NUCLEOTIDE SEQUENCE</scope>
</reference>
<accession>A0A6J6F522</accession>
<evidence type="ECO:0000256" key="1">
    <source>
        <dbReference type="SAM" id="MobiDB-lite"/>
    </source>
</evidence>
<feature type="region of interest" description="Disordered" evidence="1">
    <location>
        <begin position="28"/>
        <end position="47"/>
    </location>
</feature>
<sequence>MSRLHRGRKLLREKLADYARELGYTTDAADSKVAKESKSAKAAKEDE</sequence>
<organism evidence="2">
    <name type="scientific">freshwater metagenome</name>
    <dbReference type="NCBI Taxonomy" id="449393"/>
    <lineage>
        <taxon>unclassified sequences</taxon>
        <taxon>metagenomes</taxon>
        <taxon>ecological metagenomes</taxon>
    </lineage>
</organism>
<evidence type="ECO:0000313" key="2">
    <source>
        <dbReference type="EMBL" id="CAB4583850.1"/>
    </source>
</evidence>
<gene>
    <name evidence="2" type="ORF">UFOPK1755_00696</name>
</gene>
<proteinExistence type="predicted"/>
<protein>
    <submittedName>
        <fullName evidence="2">Unannotated protein</fullName>
    </submittedName>
</protein>
<feature type="compositionally biased region" description="Basic and acidic residues" evidence="1">
    <location>
        <begin position="29"/>
        <end position="47"/>
    </location>
</feature>